<proteinExistence type="inferred from homology"/>
<dbReference type="Gene3D" id="3.40.50.2000">
    <property type="entry name" value="Glycogen Phosphorylase B"/>
    <property type="match status" value="2"/>
</dbReference>
<dbReference type="AlphaFoldDB" id="A0A7Y6DW67"/>
<keyword evidence="6" id="KW-1185">Reference proteome</keyword>
<dbReference type="Pfam" id="PF00534">
    <property type="entry name" value="Glycos_transf_1"/>
    <property type="match status" value="1"/>
</dbReference>
<evidence type="ECO:0000256" key="2">
    <source>
        <dbReference type="ARBA" id="ARBA00022676"/>
    </source>
</evidence>
<dbReference type="GO" id="GO:0016757">
    <property type="term" value="F:glycosyltransferase activity"/>
    <property type="evidence" value="ECO:0007669"/>
    <property type="project" value="UniProtKB-KW"/>
</dbReference>
<dbReference type="InterPro" id="IPR001296">
    <property type="entry name" value="Glyco_trans_1"/>
</dbReference>
<feature type="domain" description="Glycosyl transferase family 1" evidence="4">
    <location>
        <begin position="242"/>
        <end position="399"/>
    </location>
</feature>
<accession>A0A7Y6DW67</accession>
<protein>
    <submittedName>
        <fullName evidence="5">Glycosyltransferase family 4 protein</fullName>
    </submittedName>
</protein>
<evidence type="ECO:0000313" key="6">
    <source>
        <dbReference type="Proteomes" id="UP000565724"/>
    </source>
</evidence>
<organism evidence="5 6">
    <name type="scientific">Cellulomonas humilata</name>
    <dbReference type="NCBI Taxonomy" id="144055"/>
    <lineage>
        <taxon>Bacteria</taxon>
        <taxon>Bacillati</taxon>
        <taxon>Actinomycetota</taxon>
        <taxon>Actinomycetes</taxon>
        <taxon>Micrococcales</taxon>
        <taxon>Cellulomonadaceae</taxon>
        <taxon>Cellulomonas</taxon>
    </lineage>
</organism>
<gene>
    <name evidence="5" type="ORF">HP550_08025</name>
</gene>
<reference evidence="5 6" key="1">
    <citation type="submission" date="2020-05" db="EMBL/GenBank/DDBJ databases">
        <title>Genome Sequencing of Type Strains.</title>
        <authorList>
            <person name="Lemaire J.F."/>
            <person name="Inderbitzin P."/>
            <person name="Gregorio O.A."/>
            <person name="Collins S.B."/>
            <person name="Wespe N."/>
            <person name="Knight-Connoni V."/>
        </authorList>
    </citation>
    <scope>NUCLEOTIDE SEQUENCE [LARGE SCALE GENOMIC DNA]</scope>
    <source>
        <strain evidence="5 6">ATCC 25174</strain>
    </source>
</reference>
<dbReference type="SUPFAM" id="SSF53756">
    <property type="entry name" value="UDP-Glycosyltransferase/glycogen phosphorylase"/>
    <property type="match status" value="1"/>
</dbReference>
<comment type="caution">
    <text evidence="5">The sequence shown here is derived from an EMBL/GenBank/DDBJ whole genome shotgun (WGS) entry which is preliminary data.</text>
</comment>
<dbReference type="PANTHER" id="PTHR12526">
    <property type="entry name" value="GLYCOSYLTRANSFERASE"/>
    <property type="match status" value="1"/>
</dbReference>
<name>A0A7Y6DW67_9CELL</name>
<dbReference type="PANTHER" id="PTHR12526:SF640">
    <property type="entry name" value="COLANIC ACID BIOSYNTHESIS GLYCOSYLTRANSFERASE WCAL-RELATED"/>
    <property type="match status" value="1"/>
</dbReference>
<comment type="similarity">
    <text evidence="1">Belongs to the glycosyltransferase group 1 family. Glycosyltransferase 4 subfamily.</text>
</comment>
<dbReference type="EMBL" id="JABMCI010000060">
    <property type="protein sequence ID" value="NUU17196.1"/>
    <property type="molecule type" value="Genomic_DNA"/>
</dbReference>
<keyword evidence="3 5" id="KW-0808">Transferase</keyword>
<evidence type="ECO:0000313" key="5">
    <source>
        <dbReference type="EMBL" id="NUU17196.1"/>
    </source>
</evidence>
<evidence type="ECO:0000259" key="4">
    <source>
        <dbReference type="Pfam" id="PF00534"/>
    </source>
</evidence>
<dbReference type="RefSeq" id="WP_175347068.1">
    <property type="nucleotide sequence ID" value="NZ_JABMCI010000060.1"/>
</dbReference>
<keyword evidence="2" id="KW-0328">Glycosyltransferase</keyword>
<sequence length="429" mass="45346">MNPNRRLVIVVRADPVICGHSGEARNLAEAALQRGFDDVRIVTWPIDRLQATGLPLKPLDGVLPYSPGITVERPEPVGDYKVPDGRWLAGIVGRLVELFTDGVPTVAMSLYLSPHSLAVADAVHVARRTGLPVNVTTVAEAVGSDVTNVVRACVENDQFGAAAHVLSSYLEHDVCLAVSDYTRELIIAEAAAIDAKHGTTFAAQCRERVTVSYPAIDVGSYLDLDPAETSRVLDARGLTADGYVLFLSRLAHAKGVDDLIAGFAASRAADSLRLVIAGSGPDADRLQELAAASSAADRIVFFDDVDDDEKAHLMAASASYVLPSKPRPEFVETFGIALAEKMLAGGGPVITTDTGGIGEAVGDTAIIVPVESPSSIASALDRVLTMSPDERAGWETRARLHAMQFDRGAVLDAILDRVARVERVAAAVG</sequence>
<dbReference type="Proteomes" id="UP000565724">
    <property type="component" value="Unassembled WGS sequence"/>
</dbReference>
<evidence type="ECO:0000256" key="3">
    <source>
        <dbReference type="ARBA" id="ARBA00022679"/>
    </source>
</evidence>
<evidence type="ECO:0000256" key="1">
    <source>
        <dbReference type="ARBA" id="ARBA00009481"/>
    </source>
</evidence>